<keyword evidence="11" id="KW-0460">Magnesium</keyword>
<dbReference type="InterPro" id="IPR044878">
    <property type="entry name" value="UbiA_sf"/>
</dbReference>
<name>A0ABY5SZ55_9SPHN</name>
<evidence type="ECO:0000256" key="6">
    <source>
        <dbReference type="ARBA" id="ARBA00022679"/>
    </source>
</evidence>
<comment type="similarity">
    <text evidence="3 11">Belongs to the UbiA prenyltransferase family.</text>
</comment>
<dbReference type="RefSeq" id="WP_265557667.1">
    <property type="nucleotide sequence ID" value="NZ_CP092471.1"/>
</dbReference>
<dbReference type="HAMAP" id="MF_01635">
    <property type="entry name" value="UbiA"/>
    <property type="match status" value="1"/>
</dbReference>
<evidence type="ECO:0000256" key="7">
    <source>
        <dbReference type="ARBA" id="ARBA00022688"/>
    </source>
</evidence>
<dbReference type="Proteomes" id="UP001065265">
    <property type="component" value="Chromosome"/>
</dbReference>
<evidence type="ECO:0000256" key="8">
    <source>
        <dbReference type="ARBA" id="ARBA00022692"/>
    </source>
</evidence>
<evidence type="ECO:0000256" key="10">
    <source>
        <dbReference type="ARBA" id="ARBA00023136"/>
    </source>
</evidence>
<keyword evidence="9 11" id="KW-1133">Transmembrane helix</keyword>
<dbReference type="PROSITE" id="PS00943">
    <property type="entry name" value="UBIA"/>
    <property type="match status" value="1"/>
</dbReference>
<protein>
    <recommendedName>
        <fullName evidence="11 12">4-hydroxybenzoate octaprenyltransferase</fullName>
        <ecNumber evidence="11 12">2.5.1.39</ecNumber>
    </recommendedName>
    <alternativeName>
        <fullName evidence="11">4-HB polyprenyltransferase</fullName>
    </alternativeName>
</protein>
<keyword evidence="5 11" id="KW-0997">Cell inner membrane</keyword>
<dbReference type="InterPro" id="IPR006370">
    <property type="entry name" value="HB_polyprenyltransferase-like"/>
</dbReference>
<evidence type="ECO:0000256" key="3">
    <source>
        <dbReference type="ARBA" id="ARBA00005985"/>
    </source>
</evidence>
<feature type="transmembrane region" description="Helical" evidence="11">
    <location>
        <begin position="252"/>
        <end position="272"/>
    </location>
</feature>
<dbReference type="EMBL" id="CP092471">
    <property type="protein sequence ID" value="UVI38499.1"/>
    <property type="molecule type" value="Genomic_DNA"/>
</dbReference>
<gene>
    <name evidence="11 13" type="primary">ubiA</name>
    <name evidence="13" type="ORF">L1F33_09525</name>
</gene>
<evidence type="ECO:0000256" key="1">
    <source>
        <dbReference type="ARBA" id="ARBA00001946"/>
    </source>
</evidence>
<dbReference type="GO" id="GO:0008412">
    <property type="term" value="F:4-hydroxybenzoate polyprenyltransferase activity"/>
    <property type="evidence" value="ECO:0007669"/>
    <property type="project" value="UniProtKB-EC"/>
</dbReference>
<dbReference type="NCBIfam" id="TIGR01474">
    <property type="entry name" value="ubiA_proteo"/>
    <property type="match status" value="1"/>
</dbReference>
<evidence type="ECO:0000256" key="2">
    <source>
        <dbReference type="ARBA" id="ARBA00004141"/>
    </source>
</evidence>
<feature type="transmembrane region" description="Helical" evidence="11">
    <location>
        <begin position="225"/>
        <end position="246"/>
    </location>
</feature>
<dbReference type="Gene3D" id="1.20.120.1780">
    <property type="entry name" value="UbiA prenyltransferase"/>
    <property type="match status" value="1"/>
</dbReference>
<evidence type="ECO:0000256" key="9">
    <source>
        <dbReference type="ARBA" id="ARBA00022989"/>
    </source>
</evidence>
<dbReference type="InterPro" id="IPR030470">
    <property type="entry name" value="UbiA_prenylTrfase_CS"/>
</dbReference>
<sequence length="304" mass="33683">MSERSATEIVPDSEHRGLVACLPQRWRDYAQLARFDRPIGWWLLFWPCAWGVWLAGAGPQVALVAWLLLGSIAMRGAGCVYNDIVDADLDRQVARTASRPVASGRVSRRGAWLWLLVLCLVGLAVLLQLRHLAQAVALGSLALVAAYPFMKRITWWPQAWLGLVFTWGLLVGWTELRADNWDAVVALYLGAVFWVIGYDTIYALQDREDDALVGIRSSALRLGGWVKGGVALFYGLAMACWALAFWLYRSDWVALLTLLPAAGHLLWQVATLDPDDAANPLERFRSNRLFGALFAAACFVVGNA</sequence>
<dbReference type="Pfam" id="PF01040">
    <property type="entry name" value="UbiA"/>
    <property type="match status" value="1"/>
</dbReference>
<evidence type="ECO:0000256" key="4">
    <source>
        <dbReference type="ARBA" id="ARBA00022475"/>
    </source>
</evidence>
<dbReference type="InterPro" id="IPR039653">
    <property type="entry name" value="Prenyltransferase"/>
</dbReference>
<evidence type="ECO:0000256" key="12">
    <source>
        <dbReference type="NCBIfam" id="TIGR01474"/>
    </source>
</evidence>
<evidence type="ECO:0000313" key="14">
    <source>
        <dbReference type="Proteomes" id="UP001065265"/>
    </source>
</evidence>
<keyword evidence="7 11" id="KW-0831">Ubiquinone biosynthesis</keyword>
<feature type="transmembrane region" description="Helical" evidence="11">
    <location>
        <begin position="155"/>
        <end position="173"/>
    </location>
</feature>
<comment type="subcellular location">
    <subcellularLocation>
        <location evidence="11">Cell inner membrane</location>
        <topology evidence="11">Multi-pass membrane protein</topology>
    </subcellularLocation>
    <subcellularLocation>
        <location evidence="2">Membrane</location>
        <topology evidence="2">Multi-pass membrane protein</topology>
    </subcellularLocation>
</comment>
<dbReference type="Gene3D" id="1.10.357.140">
    <property type="entry name" value="UbiA prenyltransferase"/>
    <property type="match status" value="1"/>
</dbReference>
<comment type="pathway">
    <text evidence="11">Cofactor biosynthesis; ubiquinone biosynthesis.</text>
</comment>
<proteinExistence type="inferred from homology"/>
<keyword evidence="6 11" id="KW-0808">Transferase</keyword>
<organism evidence="13 14">
    <name type="scientific">Qipengyuania spongiae</name>
    <dbReference type="NCBI Taxonomy" id="2909673"/>
    <lineage>
        <taxon>Bacteria</taxon>
        <taxon>Pseudomonadati</taxon>
        <taxon>Pseudomonadota</taxon>
        <taxon>Alphaproteobacteria</taxon>
        <taxon>Sphingomonadales</taxon>
        <taxon>Erythrobacteraceae</taxon>
        <taxon>Qipengyuania</taxon>
    </lineage>
</organism>
<reference evidence="13" key="1">
    <citation type="submission" date="2022-02" db="EMBL/GenBank/DDBJ databases">
        <title>Qipengyuania spongiae sp. nov., isolated from marine sponge.</title>
        <authorList>
            <person name="Li Z."/>
            <person name="Zhang M."/>
        </authorList>
    </citation>
    <scope>NUCLEOTIDE SEQUENCE</scope>
    <source>
        <strain evidence="13">PHS-Z21</strain>
    </source>
</reference>
<keyword evidence="14" id="KW-1185">Reference proteome</keyword>
<keyword evidence="10 11" id="KW-0472">Membrane</keyword>
<evidence type="ECO:0000256" key="11">
    <source>
        <dbReference type="HAMAP-Rule" id="MF_01635"/>
    </source>
</evidence>
<dbReference type="PANTHER" id="PTHR11048">
    <property type="entry name" value="PRENYLTRANSFERASES"/>
    <property type="match status" value="1"/>
</dbReference>
<dbReference type="CDD" id="cd13959">
    <property type="entry name" value="PT_UbiA_COQ2"/>
    <property type="match status" value="1"/>
</dbReference>
<feature type="transmembrane region" description="Helical" evidence="11">
    <location>
        <begin position="185"/>
        <end position="204"/>
    </location>
</feature>
<accession>A0ABY5SZ55</accession>
<dbReference type="PANTHER" id="PTHR11048:SF28">
    <property type="entry name" value="4-HYDROXYBENZOATE POLYPRENYLTRANSFERASE, MITOCHONDRIAL"/>
    <property type="match status" value="1"/>
</dbReference>
<keyword evidence="8 11" id="KW-0812">Transmembrane</keyword>
<comment type="catalytic activity">
    <reaction evidence="11">
        <text>all-trans-octaprenyl diphosphate + 4-hydroxybenzoate = 4-hydroxy-3-(all-trans-octaprenyl)benzoate + diphosphate</text>
        <dbReference type="Rhea" id="RHEA:27782"/>
        <dbReference type="ChEBI" id="CHEBI:1617"/>
        <dbReference type="ChEBI" id="CHEBI:17879"/>
        <dbReference type="ChEBI" id="CHEBI:33019"/>
        <dbReference type="ChEBI" id="CHEBI:57711"/>
        <dbReference type="EC" id="2.5.1.39"/>
    </reaction>
</comment>
<keyword evidence="4 11" id="KW-1003">Cell membrane</keyword>
<comment type="function">
    <text evidence="11">Catalyzes the prenylation of para-hydroxybenzoate (PHB) with an all-trans polyprenyl group. Mediates the second step in the final reaction sequence of ubiquinone-8 (UQ-8) biosynthesis, which is the condensation of the polyisoprenoid side chain with PHB, generating the first membrane-bound Q intermediate 3-octaprenyl-4-hydroxybenzoate.</text>
</comment>
<evidence type="ECO:0000256" key="5">
    <source>
        <dbReference type="ARBA" id="ARBA00022519"/>
    </source>
</evidence>
<feature type="transmembrane region" description="Helical" evidence="11">
    <location>
        <begin position="44"/>
        <end position="69"/>
    </location>
</feature>
<dbReference type="InterPro" id="IPR000537">
    <property type="entry name" value="UbiA_prenyltransferase"/>
</dbReference>
<feature type="transmembrane region" description="Helical" evidence="11">
    <location>
        <begin position="111"/>
        <end position="127"/>
    </location>
</feature>
<evidence type="ECO:0000313" key="13">
    <source>
        <dbReference type="EMBL" id="UVI38499.1"/>
    </source>
</evidence>
<comment type="cofactor">
    <cofactor evidence="1 11">
        <name>Mg(2+)</name>
        <dbReference type="ChEBI" id="CHEBI:18420"/>
    </cofactor>
</comment>
<feature type="transmembrane region" description="Helical" evidence="11">
    <location>
        <begin position="284"/>
        <end position="302"/>
    </location>
</feature>
<dbReference type="EC" id="2.5.1.39" evidence="11 12"/>